<gene>
    <name evidence="2" type="ORF">BN9_095490</name>
</gene>
<dbReference type="PANTHER" id="PTHR13156:SF0">
    <property type="entry name" value="NADH DEHYDROGENASE [UBIQUINONE] IRON-SULFUR PROTEIN 6, MITOCHONDRIAL"/>
    <property type="match status" value="1"/>
</dbReference>
<dbReference type="Proteomes" id="UP000053237">
    <property type="component" value="Unassembled WGS sequence"/>
</dbReference>
<name>A0A024FTE4_9STRA</name>
<dbReference type="GO" id="GO:0006120">
    <property type="term" value="P:mitochondrial electron transport, NADH to ubiquinone"/>
    <property type="evidence" value="ECO:0007669"/>
    <property type="project" value="TreeGrafter"/>
</dbReference>
<sequence length="143" mass="16277">MHRFYNSVKHIILIGRVLSISMYRSLPTRCRQLAKHSVALHVPSYNALRATISSGCERSFATIYDAKPRKEDTVRHRSDAEVRIAKLPIVEVEGSFAVCDGGGGALGHPLEYIQLDTVERYEPQTCKYCGIRYKMKEGYHPRH</sequence>
<accession>A0A024FTE4</accession>
<keyword evidence="3" id="KW-1185">Reference proteome</keyword>
<proteinExistence type="predicted"/>
<feature type="domain" description="Zinc finger CHCC-type" evidence="1">
    <location>
        <begin position="97"/>
        <end position="133"/>
    </location>
</feature>
<dbReference type="STRING" id="65357.A0A024FTE4"/>
<dbReference type="Gene3D" id="2.60.260.40">
    <property type="entry name" value="q5lls5 like domains"/>
    <property type="match status" value="1"/>
</dbReference>
<dbReference type="PANTHER" id="PTHR13156">
    <property type="entry name" value="NADH-UBIQUINONE OXIDOREDUCTASE 13 KD-A SUBUNIT"/>
    <property type="match status" value="1"/>
</dbReference>
<dbReference type="Pfam" id="PF10276">
    <property type="entry name" value="zf-CHCC"/>
    <property type="match status" value="1"/>
</dbReference>
<evidence type="ECO:0000313" key="2">
    <source>
        <dbReference type="EMBL" id="CCI10373.1"/>
    </source>
</evidence>
<dbReference type="AlphaFoldDB" id="A0A024FTE4"/>
<dbReference type="OrthoDB" id="307899at2759"/>
<comment type="caution">
    <text evidence="2">The sequence shown here is derived from an EMBL/GenBank/DDBJ whole genome shotgun (WGS) entry which is preliminary data.</text>
</comment>
<dbReference type="FunFam" id="2.60.260.40:FF:000001">
    <property type="entry name" value="NADH dehydrogenase [ubiquinone] iron-sulfur protein 6, mitochondrial"/>
    <property type="match status" value="1"/>
</dbReference>
<evidence type="ECO:0000259" key="1">
    <source>
        <dbReference type="Pfam" id="PF10276"/>
    </source>
</evidence>
<protein>
    <recommendedName>
        <fullName evidence="1">Zinc finger CHCC-type domain-containing protein</fullName>
    </recommendedName>
</protein>
<dbReference type="InParanoid" id="A0A024FTE4"/>
<organism evidence="2 3">
    <name type="scientific">Albugo candida</name>
    <dbReference type="NCBI Taxonomy" id="65357"/>
    <lineage>
        <taxon>Eukaryota</taxon>
        <taxon>Sar</taxon>
        <taxon>Stramenopiles</taxon>
        <taxon>Oomycota</taxon>
        <taxon>Peronosporomycetes</taxon>
        <taxon>Albuginales</taxon>
        <taxon>Albuginaceae</taxon>
        <taxon>Albugo</taxon>
    </lineage>
</organism>
<reference evidence="2 3" key="1">
    <citation type="submission" date="2012-05" db="EMBL/GenBank/DDBJ databases">
        <title>Recombination and specialization in a pathogen metapopulation.</title>
        <authorList>
            <person name="Gardiner A."/>
            <person name="Kemen E."/>
            <person name="Schultz-Larsen T."/>
            <person name="MacLean D."/>
            <person name="Van Oosterhout C."/>
            <person name="Jones J.D.G."/>
        </authorList>
    </citation>
    <scope>NUCLEOTIDE SEQUENCE [LARGE SCALE GENOMIC DNA]</scope>
    <source>
        <strain evidence="2 3">Ac Nc2</strain>
    </source>
</reference>
<evidence type="ECO:0000313" key="3">
    <source>
        <dbReference type="Proteomes" id="UP000053237"/>
    </source>
</evidence>
<dbReference type="GO" id="GO:0005739">
    <property type="term" value="C:mitochondrion"/>
    <property type="evidence" value="ECO:0007669"/>
    <property type="project" value="GOC"/>
</dbReference>
<dbReference type="InterPro" id="IPR019401">
    <property type="entry name" value="Znf_CHCC"/>
</dbReference>
<dbReference type="EMBL" id="CAIX01000225">
    <property type="protein sequence ID" value="CCI10373.1"/>
    <property type="molecule type" value="Genomic_DNA"/>
</dbReference>